<dbReference type="Proteomes" id="UP001521785">
    <property type="component" value="Unassembled WGS sequence"/>
</dbReference>
<evidence type="ECO:0000256" key="1">
    <source>
        <dbReference type="ARBA" id="ARBA00008072"/>
    </source>
</evidence>
<dbReference type="SUPFAM" id="SSF51735">
    <property type="entry name" value="NAD(P)-binding Rossmann-fold domains"/>
    <property type="match status" value="1"/>
</dbReference>
<dbReference type="PANTHER" id="PTHR45348:SF5">
    <property type="entry name" value="OXIDOREDUCTASE, PUTATIVE (AFU_ORTHOLOGUE AFUA_8G01420)-RELATED"/>
    <property type="match status" value="1"/>
</dbReference>
<dbReference type="EMBL" id="JAKJXO020000003">
    <property type="protein sequence ID" value="KAL1607612.1"/>
    <property type="molecule type" value="Genomic_DNA"/>
</dbReference>
<dbReference type="Gene3D" id="3.90.180.10">
    <property type="entry name" value="Medium-chain alcohol dehydrogenases, catalytic domain"/>
    <property type="match status" value="1"/>
</dbReference>
<evidence type="ECO:0000313" key="6">
    <source>
        <dbReference type="Proteomes" id="UP001521785"/>
    </source>
</evidence>
<dbReference type="InterPro" id="IPR020843">
    <property type="entry name" value="ER"/>
</dbReference>
<dbReference type="SUPFAM" id="SSF50129">
    <property type="entry name" value="GroES-like"/>
    <property type="match status" value="1"/>
</dbReference>
<dbReference type="InterPro" id="IPR011032">
    <property type="entry name" value="GroES-like_sf"/>
</dbReference>
<comment type="subunit">
    <text evidence="2">Monomer.</text>
</comment>
<protein>
    <recommendedName>
        <fullName evidence="4">Enoyl reductase (ER) domain-containing protein</fullName>
    </recommendedName>
</protein>
<dbReference type="InterPro" id="IPR047122">
    <property type="entry name" value="Trans-enoyl_RdTase-like"/>
</dbReference>
<accession>A0ABR3RTC2</accession>
<organism evidence="5 6">
    <name type="scientific">Paraconiothyrium brasiliense</name>
    <dbReference type="NCBI Taxonomy" id="300254"/>
    <lineage>
        <taxon>Eukaryota</taxon>
        <taxon>Fungi</taxon>
        <taxon>Dikarya</taxon>
        <taxon>Ascomycota</taxon>
        <taxon>Pezizomycotina</taxon>
        <taxon>Dothideomycetes</taxon>
        <taxon>Pleosporomycetidae</taxon>
        <taxon>Pleosporales</taxon>
        <taxon>Massarineae</taxon>
        <taxon>Didymosphaeriaceae</taxon>
        <taxon>Paraconiothyrium</taxon>
    </lineage>
</organism>
<evidence type="ECO:0000259" key="4">
    <source>
        <dbReference type="SMART" id="SM00829"/>
    </source>
</evidence>
<feature type="domain" description="Enoyl reductase (ER)" evidence="4">
    <location>
        <begin position="9"/>
        <end position="335"/>
    </location>
</feature>
<reference evidence="5 6" key="1">
    <citation type="submission" date="2024-02" db="EMBL/GenBank/DDBJ databases">
        <title>De novo assembly and annotation of 12 fungi associated with fruit tree decline syndrome in Ontario, Canada.</title>
        <authorList>
            <person name="Sulman M."/>
            <person name="Ellouze W."/>
            <person name="Ilyukhin E."/>
        </authorList>
    </citation>
    <scope>NUCLEOTIDE SEQUENCE [LARGE SCALE GENOMIC DNA]</scope>
    <source>
        <strain evidence="5 6">M42-189</strain>
    </source>
</reference>
<keyword evidence="6" id="KW-1185">Reference proteome</keyword>
<sequence length="348" mass="36766">MKELIIHEGPRVEQVESPIPVPQNHEVVIKVVVAGCNPKDYKTYWVPTPINQGDDLAGIVHQVGSDVFEFRPGDRVVALHQIQSPHGAYAEYAVASAATTAHLPPAVSFEEAATIPLAAITAALGLYRALSLPPPWAPQPLPGPLLIYGGSTAVGAFAIKLAKAANLHPIIAVAGSGIDFVSSLLDSSAGDVVLDYRNGSEQMQQDIANALTASRAQTAYAAFDAVSEHSSWDVCAPFLAADTRVATVLPYPETAHLPGGTTQAQLIMSGDVHGVFGEKPGGREFGYVMMRAFVRGLQEGWLSAHPYEVVPGGLDGVQIGLARLSKGQVSARKFVYRIEETASLGTST</sequence>
<evidence type="ECO:0000256" key="2">
    <source>
        <dbReference type="ARBA" id="ARBA00011245"/>
    </source>
</evidence>
<dbReference type="PANTHER" id="PTHR45348">
    <property type="entry name" value="HYPOTHETICAL OXIDOREDUCTASE (EUROFUNG)"/>
    <property type="match status" value="1"/>
</dbReference>
<comment type="similarity">
    <text evidence="1">Belongs to the zinc-containing alcohol dehydrogenase family.</text>
</comment>
<dbReference type="CDD" id="cd08249">
    <property type="entry name" value="enoyl_reductase_like"/>
    <property type="match status" value="1"/>
</dbReference>
<comment type="caution">
    <text evidence="5">The sequence shown here is derived from an EMBL/GenBank/DDBJ whole genome shotgun (WGS) entry which is preliminary data.</text>
</comment>
<name>A0ABR3RTC2_9PLEO</name>
<dbReference type="InterPro" id="IPR013154">
    <property type="entry name" value="ADH-like_N"/>
</dbReference>
<evidence type="ECO:0000313" key="5">
    <source>
        <dbReference type="EMBL" id="KAL1607612.1"/>
    </source>
</evidence>
<dbReference type="InterPro" id="IPR036291">
    <property type="entry name" value="NAD(P)-bd_dom_sf"/>
</dbReference>
<proteinExistence type="inferred from homology"/>
<dbReference type="Gene3D" id="3.40.50.720">
    <property type="entry name" value="NAD(P)-binding Rossmann-like Domain"/>
    <property type="match status" value="1"/>
</dbReference>
<keyword evidence="3" id="KW-0560">Oxidoreductase</keyword>
<gene>
    <name evidence="5" type="ORF">SLS60_002546</name>
</gene>
<dbReference type="SMART" id="SM00829">
    <property type="entry name" value="PKS_ER"/>
    <property type="match status" value="1"/>
</dbReference>
<dbReference type="Pfam" id="PF08240">
    <property type="entry name" value="ADH_N"/>
    <property type="match status" value="1"/>
</dbReference>
<evidence type="ECO:0000256" key="3">
    <source>
        <dbReference type="ARBA" id="ARBA00023002"/>
    </source>
</evidence>